<evidence type="ECO:0000313" key="2">
    <source>
        <dbReference type="EMBL" id="RDH26584.1"/>
    </source>
</evidence>
<feature type="region of interest" description="Disordered" evidence="1">
    <location>
        <begin position="179"/>
        <end position="216"/>
    </location>
</feature>
<feature type="compositionally biased region" description="Basic and acidic residues" evidence="1">
    <location>
        <begin position="382"/>
        <end position="401"/>
    </location>
</feature>
<feature type="compositionally biased region" description="Polar residues" evidence="1">
    <location>
        <begin position="451"/>
        <end position="460"/>
    </location>
</feature>
<feature type="compositionally biased region" description="Polar residues" evidence="1">
    <location>
        <begin position="179"/>
        <end position="188"/>
    </location>
</feature>
<dbReference type="RefSeq" id="XP_026619606.1">
    <property type="nucleotide sequence ID" value="XM_026772895.1"/>
</dbReference>
<dbReference type="GeneID" id="38141251"/>
<evidence type="ECO:0000313" key="3">
    <source>
        <dbReference type="Proteomes" id="UP000253729"/>
    </source>
</evidence>
<feature type="region of interest" description="Disordered" evidence="1">
    <location>
        <begin position="17"/>
        <end position="36"/>
    </location>
</feature>
<dbReference type="AlphaFoldDB" id="A0A3F3PHZ9"/>
<dbReference type="Proteomes" id="UP000253729">
    <property type="component" value="Unassembled WGS sequence"/>
</dbReference>
<feature type="compositionally biased region" description="Polar residues" evidence="1">
    <location>
        <begin position="422"/>
        <end position="442"/>
    </location>
</feature>
<dbReference type="EMBL" id="KZ852132">
    <property type="protein sequence ID" value="RDH26584.1"/>
    <property type="molecule type" value="Genomic_DNA"/>
</dbReference>
<name>A0A3F3PHZ9_9EURO</name>
<evidence type="ECO:0000256" key="1">
    <source>
        <dbReference type="SAM" id="MobiDB-lite"/>
    </source>
</evidence>
<dbReference type="InterPro" id="IPR011009">
    <property type="entry name" value="Kinase-like_dom_sf"/>
</dbReference>
<gene>
    <name evidence="2" type="ORF">BDQ94DRAFT_177411</name>
</gene>
<organism evidence="2 3">
    <name type="scientific">Aspergillus welwitschiae</name>
    <dbReference type="NCBI Taxonomy" id="1341132"/>
    <lineage>
        <taxon>Eukaryota</taxon>
        <taxon>Fungi</taxon>
        <taxon>Dikarya</taxon>
        <taxon>Ascomycota</taxon>
        <taxon>Pezizomycotina</taxon>
        <taxon>Eurotiomycetes</taxon>
        <taxon>Eurotiomycetidae</taxon>
        <taxon>Eurotiales</taxon>
        <taxon>Aspergillaceae</taxon>
        <taxon>Aspergillus</taxon>
        <taxon>Aspergillus subgen. Circumdati</taxon>
    </lineage>
</organism>
<keyword evidence="3" id="KW-1185">Reference proteome</keyword>
<protein>
    <recommendedName>
        <fullName evidence="4">Protein kinase domain-containing protein</fullName>
    </recommendedName>
</protein>
<proteinExistence type="predicted"/>
<dbReference type="Gene3D" id="1.10.510.10">
    <property type="entry name" value="Transferase(Phosphotransferase) domain 1"/>
    <property type="match status" value="1"/>
</dbReference>
<evidence type="ECO:0008006" key="4">
    <source>
        <dbReference type="Google" id="ProtNLM"/>
    </source>
</evidence>
<feature type="region of interest" description="Disordered" evidence="1">
    <location>
        <begin position="382"/>
        <end position="482"/>
    </location>
</feature>
<sequence length="705" mass="81651">MEETIAELRRQIEERQRLREAAERREEEERKAREDAERRVQPNSLFRLLDRCHRRRGDPVNRLYPKHIVPWRDFPQLQELIWDKFDRNNAFTTRPLFPSDTQIDYVVTNIQNRPIFSEASLRNFERDTVDNFVEKVIEVLRDDEPLRDEFGIQGRVTFYDRANPSETMLENSLEQMNLEDAQTPQRPANTRLGRGPGRGRGATRRQTRDGTARRRNRRADQYCVHLFEAPHKVTIPELVAGLHPIDLDRDVIDQEGDTFGFYATRLVAVVVTQIFSYMIDSGVRYGYICTGEAFVFLHIPKDDPTIIQYFLCIPNQDAQADVQADDEVRLHRTAIGQVLAFTLQALAVEPPTQEWHDVAHDQLTTWKVEYLDVLRKIPETLRKDPPASDYRPSHWKPDRKIHNTRARARVPARCQPGAPTPKHSSTEGSGSDQESHSPSTAVASRIRPSRGQGNHRQSTRGGEGTRAGRHHKQTSRKDGPSTRPYCTIACIRGLTNREPLDKSFRNWKLHGDRELGFEQLHVCGRTGYLIKATLLSCGYTVIMKATTVEKQHRLQTEVDNYHRLRNLQGQYIPVCLGDFKPRVAYWYHGKLMAQMMILSWSGTRLQHAVHDGNSRFFQQERDRALAVLRSRGVIHCDSEWRNMLWDDLSRRLVVIDLEDVKWLKRARALESVSANMRRSRCGRAMKYKPGLERVDIPQHGSTLSL</sequence>
<accession>A0A3F3PHZ9</accession>
<reference evidence="2 3" key="1">
    <citation type="submission" date="2018-07" db="EMBL/GenBank/DDBJ databases">
        <title>The genomes of Aspergillus section Nigri reveals drivers in fungal speciation.</title>
        <authorList>
            <consortium name="DOE Joint Genome Institute"/>
            <person name="Vesth T.C."/>
            <person name="Nybo J."/>
            <person name="Theobald S."/>
            <person name="Brandl J."/>
            <person name="Frisvad J.C."/>
            <person name="Nielsen K.F."/>
            <person name="Lyhne E.K."/>
            <person name="Kogle M.E."/>
            <person name="Kuo A."/>
            <person name="Riley R."/>
            <person name="Clum A."/>
            <person name="Nolan M."/>
            <person name="Lipzen A."/>
            <person name="Salamov A."/>
            <person name="Henrissat B."/>
            <person name="Wiebenga A."/>
            <person name="De vries R.P."/>
            <person name="Grigoriev I.V."/>
            <person name="Mortensen U.H."/>
            <person name="Andersen M.R."/>
            <person name="Baker S.E."/>
        </authorList>
    </citation>
    <scope>NUCLEOTIDE SEQUENCE [LARGE SCALE GENOMIC DNA]</scope>
    <source>
        <strain evidence="2 3">CBS 139.54b</strain>
    </source>
</reference>
<dbReference type="SUPFAM" id="SSF56112">
    <property type="entry name" value="Protein kinase-like (PK-like)"/>
    <property type="match status" value="1"/>
</dbReference>